<accession>A0A9N7RF89</accession>
<organism evidence="1 2">
    <name type="scientific">Striga hermonthica</name>
    <name type="common">Purple witchweed</name>
    <name type="synonym">Buchnera hermonthica</name>
    <dbReference type="NCBI Taxonomy" id="68872"/>
    <lineage>
        <taxon>Eukaryota</taxon>
        <taxon>Viridiplantae</taxon>
        <taxon>Streptophyta</taxon>
        <taxon>Embryophyta</taxon>
        <taxon>Tracheophyta</taxon>
        <taxon>Spermatophyta</taxon>
        <taxon>Magnoliopsida</taxon>
        <taxon>eudicotyledons</taxon>
        <taxon>Gunneridae</taxon>
        <taxon>Pentapetalae</taxon>
        <taxon>asterids</taxon>
        <taxon>lamiids</taxon>
        <taxon>Lamiales</taxon>
        <taxon>Orobanchaceae</taxon>
        <taxon>Buchnereae</taxon>
        <taxon>Striga</taxon>
    </lineage>
</organism>
<dbReference type="OrthoDB" id="923609at2759"/>
<dbReference type="PANTHER" id="PTHR33985:SF17">
    <property type="entry name" value="FASCICLIN-LIKE ARABINOGALACTAN PROTEIN 20"/>
    <property type="match status" value="1"/>
</dbReference>
<proteinExistence type="predicted"/>
<protein>
    <submittedName>
        <fullName evidence="1">Fasciclin-like arabinogalactan protein 20</fullName>
    </submittedName>
</protein>
<gene>
    <name evidence="1" type="ORF">SHERM_23238</name>
</gene>
<sequence>MRQTFFKLTHLCSSFIWRLCNSTFLIFAFSILSTVSQQPSPPSAPQSIIHAAETLASVGRLSSTSSFTAPTSLSRSSLLSLPFTSIVPSLSPAIHLVVTFGQPEQISINNVGVSDTPIFNDGLVFVYAVDDVFKLNFTIADANPANLNPRSDFQCLKLESSSRFGDASGVLKSRGYSLFSFNGLITDSLLSS</sequence>
<dbReference type="AlphaFoldDB" id="A0A9N7RF89"/>
<comment type="caution">
    <text evidence="1">The sequence shown here is derived from an EMBL/GenBank/DDBJ whole genome shotgun (WGS) entry which is preliminary data.</text>
</comment>
<dbReference type="InterPro" id="IPR052806">
    <property type="entry name" value="Fasciclin-like_AGP"/>
</dbReference>
<dbReference type="EMBL" id="CACSLK010027752">
    <property type="protein sequence ID" value="CAA0827543.1"/>
    <property type="molecule type" value="Genomic_DNA"/>
</dbReference>
<dbReference type="Proteomes" id="UP001153555">
    <property type="component" value="Unassembled WGS sequence"/>
</dbReference>
<name>A0A9N7RF89_STRHE</name>
<reference evidence="1" key="1">
    <citation type="submission" date="2019-12" db="EMBL/GenBank/DDBJ databases">
        <authorList>
            <person name="Scholes J."/>
        </authorList>
    </citation>
    <scope>NUCLEOTIDE SEQUENCE</scope>
</reference>
<evidence type="ECO:0000313" key="1">
    <source>
        <dbReference type="EMBL" id="CAA0827543.1"/>
    </source>
</evidence>
<evidence type="ECO:0000313" key="2">
    <source>
        <dbReference type="Proteomes" id="UP001153555"/>
    </source>
</evidence>
<keyword evidence="2" id="KW-1185">Reference proteome</keyword>
<dbReference type="PANTHER" id="PTHR33985">
    <property type="entry name" value="OS02G0491300 PROTEIN-RELATED"/>
    <property type="match status" value="1"/>
</dbReference>